<keyword evidence="6 8" id="KW-0472">Membrane</keyword>
<evidence type="ECO:0000256" key="3">
    <source>
        <dbReference type="ARBA" id="ARBA00022475"/>
    </source>
</evidence>
<evidence type="ECO:0000313" key="10">
    <source>
        <dbReference type="Proteomes" id="UP000048926"/>
    </source>
</evidence>
<dbReference type="RefSeq" id="WP_055654016.1">
    <property type="nucleotide sequence ID" value="NZ_CP045627.1"/>
</dbReference>
<evidence type="ECO:0000256" key="8">
    <source>
        <dbReference type="SAM" id="Phobius"/>
    </source>
</evidence>
<evidence type="ECO:0000256" key="4">
    <source>
        <dbReference type="ARBA" id="ARBA00022692"/>
    </source>
</evidence>
<keyword evidence="7" id="KW-0653">Protein transport</keyword>
<dbReference type="KEGG" id="lagg:B0E33_27590"/>
<dbReference type="Proteomes" id="UP000048926">
    <property type="component" value="Unassembled WGS sequence"/>
</dbReference>
<keyword evidence="5 8" id="KW-1133">Transmembrane helix</keyword>
<keyword evidence="4 7" id="KW-0812">Transmembrane</keyword>
<dbReference type="EMBL" id="CXST01000001">
    <property type="protein sequence ID" value="CTQ42080.1"/>
    <property type="molecule type" value="Genomic_DNA"/>
</dbReference>
<dbReference type="GO" id="GO:0022857">
    <property type="term" value="F:transmembrane transporter activity"/>
    <property type="evidence" value="ECO:0007669"/>
    <property type="project" value="InterPro"/>
</dbReference>
<keyword evidence="10" id="KW-1185">Reference proteome</keyword>
<name>A0A0M6XZ76_9HYPH</name>
<gene>
    <name evidence="9" type="ORF">LAL4801_00500</name>
</gene>
<protein>
    <submittedName>
        <fullName evidence="9">Biopolymer transport protein ExbD/TolR</fullName>
    </submittedName>
</protein>
<keyword evidence="7" id="KW-0813">Transport</keyword>
<evidence type="ECO:0000256" key="7">
    <source>
        <dbReference type="RuleBase" id="RU003879"/>
    </source>
</evidence>
<comment type="subcellular location">
    <subcellularLocation>
        <location evidence="1">Cell membrane</location>
        <topology evidence="1">Single-pass membrane protein</topology>
    </subcellularLocation>
    <subcellularLocation>
        <location evidence="7">Cell membrane</location>
        <topology evidence="7">Single-pass type II membrane protein</topology>
    </subcellularLocation>
</comment>
<dbReference type="Pfam" id="PF02472">
    <property type="entry name" value="ExbD"/>
    <property type="match status" value="1"/>
</dbReference>
<evidence type="ECO:0000313" key="9">
    <source>
        <dbReference type="EMBL" id="CTQ42080.1"/>
    </source>
</evidence>
<accession>A0A0M6XZ76</accession>
<evidence type="ECO:0000256" key="1">
    <source>
        <dbReference type="ARBA" id="ARBA00004162"/>
    </source>
</evidence>
<dbReference type="InterPro" id="IPR003400">
    <property type="entry name" value="ExbD"/>
</dbReference>
<dbReference type="OrthoDB" id="7678196at2"/>
<dbReference type="GO" id="GO:0015031">
    <property type="term" value="P:protein transport"/>
    <property type="evidence" value="ECO:0007669"/>
    <property type="project" value="UniProtKB-KW"/>
</dbReference>
<sequence length="140" mass="15537">MKRYTKPIHLQELKPHRRADSSLALINVVFLLLLFLLVSGTLRPPLPEGFDWAETQQNDGSGKLEGSLVLDRAGTVWFDGEVLAYDDLGPFLEARQSDRPHMVVQVDKRTRMEAVSALADRLKAGGVKRLTLMTVEAGAP</sequence>
<reference evidence="10" key="1">
    <citation type="submission" date="2015-07" db="EMBL/GenBank/DDBJ databases">
        <authorList>
            <person name="Rodrigo-Torres Lidia"/>
            <person name="Arahal R.David."/>
        </authorList>
    </citation>
    <scope>NUCLEOTIDE SEQUENCE [LARGE SCALE GENOMIC DNA]</scope>
    <source>
        <strain evidence="10">CECT 4801</strain>
    </source>
</reference>
<comment type="similarity">
    <text evidence="2 7">Belongs to the ExbD/TolR family.</text>
</comment>
<proteinExistence type="inferred from homology"/>
<evidence type="ECO:0000256" key="2">
    <source>
        <dbReference type="ARBA" id="ARBA00005811"/>
    </source>
</evidence>
<feature type="transmembrane region" description="Helical" evidence="8">
    <location>
        <begin position="21"/>
        <end position="42"/>
    </location>
</feature>
<dbReference type="AlphaFoldDB" id="A0A0M6XZ76"/>
<organism evidence="9 10">
    <name type="scientific">Roseibium aggregatum</name>
    <dbReference type="NCBI Taxonomy" id="187304"/>
    <lineage>
        <taxon>Bacteria</taxon>
        <taxon>Pseudomonadati</taxon>
        <taxon>Pseudomonadota</taxon>
        <taxon>Alphaproteobacteria</taxon>
        <taxon>Hyphomicrobiales</taxon>
        <taxon>Stappiaceae</taxon>
        <taxon>Roseibium</taxon>
    </lineage>
</organism>
<keyword evidence="3" id="KW-1003">Cell membrane</keyword>
<dbReference type="GO" id="GO:0005886">
    <property type="term" value="C:plasma membrane"/>
    <property type="evidence" value="ECO:0007669"/>
    <property type="project" value="UniProtKB-SubCell"/>
</dbReference>
<evidence type="ECO:0000256" key="6">
    <source>
        <dbReference type="ARBA" id="ARBA00023136"/>
    </source>
</evidence>
<dbReference type="STRING" id="187304.B0E33_27590"/>
<evidence type="ECO:0000256" key="5">
    <source>
        <dbReference type="ARBA" id="ARBA00022989"/>
    </source>
</evidence>